<dbReference type="AlphaFoldDB" id="A0A1G1KX09"/>
<reference evidence="1 2" key="1">
    <citation type="journal article" date="2016" name="Nat. Commun.">
        <title>Thousands of microbial genomes shed light on interconnected biogeochemical processes in an aquifer system.</title>
        <authorList>
            <person name="Anantharaman K."/>
            <person name="Brown C.T."/>
            <person name="Hug L.A."/>
            <person name="Sharon I."/>
            <person name="Castelle C.J."/>
            <person name="Probst A.J."/>
            <person name="Thomas B.C."/>
            <person name="Singh A."/>
            <person name="Wilkins M.J."/>
            <person name="Karaoz U."/>
            <person name="Brodie E.L."/>
            <person name="Williams K.H."/>
            <person name="Hubbard S.S."/>
            <person name="Banfield J.F."/>
        </authorList>
    </citation>
    <scope>NUCLEOTIDE SEQUENCE [LARGE SCALE GENOMIC DNA]</scope>
</reference>
<evidence type="ECO:0000313" key="1">
    <source>
        <dbReference type="EMBL" id="OGW97421.1"/>
    </source>
</evidence>
<accession>A0A1G1KX09</accession>
<proteinExistence type="predicted"/>
<dbReference type="SUPFAM" id="SSF52266">
    <property type="entry name" value="SGNH hydrolase"/>
    <property type="match status" value="1"/>
</dbReference>
<name>A0A1G1KX09_9BACT</name>
<dbReference type="Gene3D" id="3.40.50.1110">
    <property type="entry name" value="SGNH hydrolase"/>
    <property type="match status" value="1"/>
</dbReference>
<dbReference type="Proteomes" id="UP000178187">
    <property type="component" value="Unassembled WGS sequence"/>
</dbReference>
<dbReference type="EMBL" id="MHFR01000042">
    <property type="protein sequence ID" value="OGW97421.1"/>
    <property type="molecule type" value="Genomic_DNA"/>
</dbReference>
<dbReference type="GO" id="GO:0016788">
    <property type="term" value="F:hydrolase activity, acting on ester bonds"/>
    <property type="evidence" value="ECO:0007669"/>
    <property type="project" value="UniProtKB-ARBA"/>
</dbReference>
<organism evidence="1 2">
    <name type="scientific">Candidatus Danuiimicrobium aquiferis</name>
    <dbReference type="NCBI Taxonomy" id="1801832"/>
    <lineage>
        <taxon>Bacteria</taxon>
        <taxon>Pseudomonadati</taxon>
        <taxon>Candidatus Omnitrophota</taxon>
        <taxon>Candidatus Danuiimicrobium</taxon>
    </lineage>
</organism>
<sequence length="366" mass="43647">MKDQDCKSKNWFEQNPKRTTMFLILGFVLSVEAISQGCFFIQHRYFIFNDPFKVRYIQEIHDEREYALKKNYHDARYRINREGYRGAILQGDPDILMLGDSVPFGSGAKEQETYPYILSNRYGLKVINGGVPSYSYRQSLLRWQKDFNGIHPKIVTVQAANDTSLVMEYQNEWKPGRTWLRKAWIPEISIFDYVFSNSAIYHYIKIFFAKNKSKTQAEFDQSKEESLNPELENRFLNETASEIDEIIRYSIATKAYLILIPVNPFYYMEPKDWEKNKKLHHWTKTYFQYFHSRTALYKKLNAILERKASQYPHVFYFDIISEMDKGNRDLMYRDYIHHTAYGNSIFATQLFEFMKQKGLLDILKKT</sequence>
<dbReference type="InterPro" id="IPR036514">
    <property type="entry name" value="SGNH_hydro_sf"/>
</dbReference>
<comment type="caution">
    <text evidence="1">The sequence shown here is derived from an EMBL/GenBank/DDBJ whole genome shotgun (WGS) entry which is preliminary data.</text>
</comment>
<evidence type="ECO:0000313" key="2">
    <source>
        <dbReference type="Proteomes" id="UP000178187"/>
    </source>
</evidence>
<gene>
    <name evidence="1" type="ORF">A3G33_09525</name>
</gene>
<protein>
    <submittedName>
        <fullName evidence="1">Uncharacterized protein</fullName>
    </submittedName>
</protein>